<protein>
    <recommendedName>
        <fullName evidence="3">Inosine/uridine-preferring nucleoside hydrolase domain-containing protein</fullName>
    </recommendedName>
</protein>
<organism evidence="1 2">
    <name type="scientific">Triangularia verruculosa</name>
    <dbReference type="NCBI Taxonomy" id="2587418"/>
    <lineage>
        <taxon>Eukaryota</taxon>
        <taxon>Fungi</taxon>
        <taxon>Dikarya</taxon>
        <taxon>Ascomycota</taxon>
        <taxon>Pezizomycotina</taxon>
        <taxon>Sordariomycetes</taxon>
        <taxon>Sordariomycetidae</taxon>
        <taxon>Sordariales</taxon>
        <taxon>Podosporaceae</taxon>
        <taxon>Triangularia</taxon>
    </lineage>
</organism>
<evidence type="ECO:0008006" key="3">
    <source>
        <dbReference type="Google" id="ProtNLM"/>
    </source>
</evidence>
<dbReference type="AlphaFoldDB" id="A0AAN6XAR3"/>
<dbReference type="InterPro" id="IPR036452">
    <property type="entry name" value="Ribo_hydro-like"/>
</dbReference>
<reference evidence="1" key="1">
    <citation type="journal article" date="2023" name="Mol. Phylogenet. Evol.">
        <title>Genome-scale phylogeny and comparative genomics of the fungal order Sordariales.</title>
        <authorList>
            <person name="Hensen N."/>
            <person name="Bonometti L."/>
            <person name="Westerberg I."/>
            <person name="Brannstrom I.O."/>
            <person name="Guillou S."/>
            <person name="Cros-Aarteil S."/>
            <person name="Calhoun S."/>
            <person name="Haridas S."/>
            <person name="Kuo A."/>
            <person name="Mondo S."/>
            <person name="Pangilinan J."/>
            <person name="Riley R."/>
            <person name="LaButti K."/>
            <person name="Andreopoulos B."/>
            <person name="Lipzen A."/>
            <person name="Chen C."/>
            <person name="Yan M."/>
            <person name="Daum C."/>
            <person name="Ng V."/>
            <person name="Clum A."/>
            <person name="Steindorff A."/>
            <person name="Ohm R.A."/>
            <person name="Martin F."/>
            <person name="Silar P."/>
            <person name="Natvig D.O."/>
            <person name="Lalanne C."/>
            <person name="Gautier V."/>
            <person name="Ament-Velasquez S.L."/>
            <person name="Kruys A."/>
            <person name="Hutchinson M.I."/>
            <person name="Powell A.J."/>
            <person name="Barry K."/>
            <person name="Miller A.N."/>
            <person name="Grigoriev I.V."/>
            <person name="Debuchy R."/>
            <person name="Gladieux P."/>
            <person name="Hiltunen Thoren M."/>
            <person name="Johannesson H."/>
        </authorList>
    </citation>
    <scope>NUCLEOTIDE SEQUENCE</scope>
    <source>
        <strain evidence="1">CBS 315.58</strain>
    </source>
</reference>
<gene>
    <name evidence="1" type="ORF">QBC40DRAFT_309310</name>
</gene>
<proteinExistence type="predicted"/>
<dbReference type="Proteomes" id="UP001303160">
    <property type="component" value="Unassembled WGS sequence"/>
</dbReference>
<name>A0AAN6XAR3_9PEZI</name>
<sequence>MSASPASRIPFTEGTEEYRYYEVLQNVVRSRFPDMKPRILVITDIEQDYDDLLAIIFLSEMHRMGAIELAGCVANHHPAEKRAKFLRTTLDCLNLQDVPVAIGTKGASDIVSHAPDLYYGLKNRRFTEKAETMAPIKGQDLIDFLADQSGKSTTSGGLPIQKLTVLLISSLQDISEAFARWKGVAGGSFPTDKFETFISQGGYKFAEGVLWPEMGMMNNKFHRHAAKNYTRTLQSCDLKSDAWSREAAKKARLEGSFFQKLFQLGPISAHLEWQWLRQEFKFYYDPLNDPYMPQLDLGWYLSTRLNLSKDSDLYQQFVESIPPFKDIIPLIKVIAYDCCAAVGAVGDDFMTSMGILEPDKIPDYNKGIHRVFGQGDKDMGGINTDQLAKVMEVFILGGLLATKDHAEQLLKSTEDPANAKSSHQAVTYKNSVENWDHDRKQPLIVEAKRCWKELQGIKDKQADAQDSLELARIIHQNKSAHFSAQQNAESRERIRLAESALNEWVGKQTKVEISLNAAIGRIEEDKTRSDRTLRGEYDAETPELFGAPYELLYQRYVLGRE</sequence>
<reference evidence="1" key="2">
    <citation type="submission" date="2023-05" db="EMBL/GenBank/DDBJ databases">
        <authorList>
            <consortium name="Lawrence Berkeley National Laboratory"/>
            <person name="Steindorff A."/>
            <person name="Hensen N."/>
            <person name="Bonometti L."/>
            <person name="Westerberg I."/>
            <person name="Brannstrom I.O."/>
            <person name="Guillou S."/>
            <person name="Cros-Aarteil S."/>
            <person name="Calhoun S."/>
            <person name="Haridas S."/>
            <person name="Kuo A."/>
            <person name="Mondo S."/>
            <person name="Pangilinan J."/>
            <person name="Riley R."/>
            <person name="Labutti K."/>
            <person name="Andreopoulos B."/>
            <person name="Lipzen A."/>
            <person name="Chen C."/>
            <person name="Yanf M."/>
            <person name="Daum C."/>
            <person name="Ng V."/>
            <person name="Clum A."/>
            <person name="Ohm R."/>
            <person name="Martin F."/>
            <person name="Silar P."/>
            <person name="Natvig D."/>
            <person name="Lalanne C."/>
            <person name="Gautier V."/>
            <person name="Ament-Velasquez S.L."/>
            <person name="Kruys A."/>
            <person name="Hutchinson M.I."/>
            <person name="Powell A.J."/>
            <person name="Barry K."/>
            <person name="Miller A.N."/>
            <person name="Grigoriev I.V."/>
            <person name="Debuchy R."/>
            <person name="Gladieux P."/>
            <person name="Thoren M.H."/>
            <person name="Johannesson H."/>
        </authorList>
    </citation>
    <scope>NUCLEOTIDE SEQUENCE</scope>
    <source>
        <strain evidence="1">CBS 315.58</strain>
    </source>
</reference>
<keyword evidence="2" id="KW-1185">Reference proteome</keyword>
<dbReference type="EMBL" id="MU863969">
    <property type="protein sequence ID" value="KAK4197145.1"/>
    <property type="molecule type" value="Genomic_DNA"/>
</dbReference>
<comment type="caution">
    <text evidence="1">The sequence shown here is derived from an EMBL/GenBank/DDBJ whole genome shotgun (WGS) entry which is preliminary data.</text>
</comment>
<evidence type="ECO:0000313" key="2">
    <source>
        <dbReference type="Proteomes" id="UP001303160"/>
    </source>
</evidence>
<accession>A0AAN6XAR3</accession>
<dbReference type="SUPFAM" id="SSF53590">
    <property type="entry name" value="Nucleoside hydrolase"/>
    <property type="match status" value="1"/>
</dbReference>
<evidence type="ECO:0000313" key="1">
    <source>
        <dbReference type="EMBL" id="KAK4197145.1"/>
    </source>
</evidence>
<dbReference type="GO" id="GO:0016799">
    <property type="term" value="F:hydrolase activity, hydrolyzing N-glycosyl compounds"/>
    <property type="evidence" value="ECO:0007669"/>
    <property type="project" value="InterPro"/>
</dbReference>
<dbReference type="Gene3D" id="3.90.245.10">
    <property type="entry name" value="Ribonucleoside hydrolase-like"/>
    <property type="match status" value="1"/>
</dbReference>